<comment type="caution">
    <text evidence="1">The sequence shown here is derived from an EMBL/GenBank/DDBJ whole genome shotgun (WGS) entry which is preliminary data.</text>
</comment>
<evidence type="ECO:0000313" key="1">
    <source>
        <dbReference type="EMBL" id="GME79721.1"/>
    </source>
</evidence>
<dbReference type="EMBL" id="BSXS01002718">
    <property type="protein sequence ID" value="GME79721.1"/>
    <property type="molecule type" value="Genomic_DNA"/>
</dbReference>
<protein>
    <submittedName>
        <fullName evidence="1">Unnamed protein product</fullName>
    </submittedName>
</protein>
<reference evidence="1" key="1">
    <citation type="submission" date="2023-04" db="EMBL/GenBank/DDBJ databases">
        <title>Ambrosiozyma monospora NBRC 10751.</title>
        <authorList>
            <person name="Ichikawa N."/>
            <person name="Sato H."/>
            <person name="Tonouchi N."/>
        </authorList>
    </citation>
    <scope>NUCLEOTIDE SEQUENCE</scope>
    <source>
        <strain evidence="1">NBRC 10751</strain>
    </source>
</reference>
<keyword evidence="2" id="KW-1185">Reference proteome</keyword>
<accession>A0ACB5T277</accession>
<sequence length="302" mass="35358">MIQAYSINVHVQAYADDLASYANDFNDIYCFDQHDPLPDIQIIAFEAQVKTLISSFLPYKVVDSKLRQLWHAPSIKVVWVGLAQRSAHTFTPIDDLNNRPPIIEPVPLQLDHDRIISRRLEALNVCYKTLLRYLKAWFAIVSSNDEFDVYPRGFNANELNSLMHDFLPNDFESKMEKLQDAYTKDKLETTHFHHTYKRSSESLDYPIVHEYWSKTTTYDEQQWTAFFKKLGKFRRIIPFLTEVHYELQVGLLNNRFFSTVLCTLLISLFQVGSIIHYLIAEWFQFYGIKSLVGRIANGLGRF</sequence>
<gene>
    <name evidence="1" type="ORF">Amon02_000410000</name>
</gene>
<dbReference type="Proteomes" id="UP001165064">
    <property type="component" value="Unassembled WGS sequence"/>
</dbReference>
<organism evidence="1 2">
    <name type="scientific">Ambrosiozyma monospora</name>
    <name type="common">Yeast</name>
    <name type="synonym">Endomycopsis monosporus</name>
    <dbReference type="NCBI Taxonomy" id="43982"/>
    <lineage>
        <taxon>Eukaryota</taxon>
        <taxon>Fungi</taxon>
        <taxon>Dikarya</taxon>
        <taxon>Ascomycota</taxon>
        <taxon>Saccharomycotina</taxon>
        <taxon>Pichiomycetes</taxon>
        <taxon>Pichiales</taxon>
        <taxon>Pichiaceae</taxon>
        <taxon>Ambrosiozyma</taxon>
    </lineage>
</organism>
<proteinExistence type="predicted"/>
<name>A0ACB5T277_AMBMO</name>
<evidence type="ECO:0000313" key="2">
    <source>
        <dbReference type="Proteomes" id="UP001165064"/>
    </source>
</evidence>